<evidence type="ECO:0000256" key="8">
    <source>
        <dbReference type="SAM" id="SignalP"/>
    </source>
</evidence>
<keyword evidence="4" id="KW-0479">Metal-binding</keyword>
<evidence type="ECO:0000256" key="2">
    <source>
        <dbReference type="ARBA" id="ARBA00022559"/>
    </source>
</evidence>
<comment type="similarity">
    <text evidence="7">Belongs to the chloroperoxidase family.</text>
</comment>
<evidence type="ECO:0000313" key="10">
    <source>
        <dbReference type="EMBL" id="KAG8624546.1"/>
    </source>
</evidence>
<dbReference type="PANTHER" id="PTHR33577">
    <property type="entry name" value="STERIGMATOCYSTIN BIOSYNTHESIS PEROXIDASE STCC-RELATED"/>
    <property type="match status" value="1"/>
</dbReference>
<gene>
    <name evidence="10" type="ORF">KVT40_007613</name>
</gene>
<dbReference type="SUPFAM" id="SSF47571">
    <property type="entry name" value="Cloroperoxidase"/>
    <property type="match status" value="1"/>
</dbReference>
<protein>
    <recommendedName>
        <fullName evidence="9">Heme haloperoxidase family profile domain-containing protein</fullName>
    </recommendedName>
</protein>
<evidence type="ECO:0000256" key="7">
    <source>
        <dbReference type="ARBA" id="ARBA00025795"/>
    </source>
</evidence>
<evidence type="ECO:0000313" key="11">
    <source>
        <dbReference type="Proteomes" id="UP000809789"/>
    </source>
</evidence>
<evidence type="ECO:0000256" key="3">
    <source>
        <dbReference type="ARBA" id="ARBA00022617"/>
    </source>
</evidence>
<evidence type="ECO:0000256" key="5">
    <source>
        <dbReference type="ARBA" id="ARBA00023002"/>
    </source>
</evidence>
<comment type="cofactor">
    <cofactor evidence="1">
        <name>heme b</name>
        <dbReference type="ChEBI" id="CHEBI:60344"/>
    </cofactor>
</comment>
<organism evidence="10 11">
    <name type="scientific">Elsinoe batatas</name>
    <dbReference type="NCBI Taxonomy" id="2601811"/>
    <lineage>
        <taxon>Eukaryota</taxon>
        <taxon>Fungi</taxon>
        <taxon>Dikarya</taxon>
        <taxon>Ascomycota</taxon>
        <taxon>Pezizomycotina</taxon>
        <taxon>Dothideomycetes</taxon>
        <taxon>Dothideomycetidae</taxon>
        <taxon>Myriangiales</taxon>
        <taxon>Elsinoaceae</taxon>
        <taxon>Elsinoe</taxon>
    </lineage>
</organism>
<feature type="chain" id="PRO_5035457773" description="Heme haloperoxidase family profile domain-containing protein" evidence="8">
    <location>
        <begin position="17"/>
        <end position="248"/>
    </location>
</feature>
<keyword evidence="11" id="KW-1185">Reference proteome</keyword>
<dbReference type="Proteomes" id="UP000809789">
    <property type="component" value="Unassembled WGS sequence"/>
</dbReference>
<dbReference type="Pfam" id="PF01328">
    <property type="entry name" value="Peroxidase_2"/>
    <property type="match status" value="1"/>
</dbReference>
<keyword evidence="2" id="KW-0575">Peroxidase</keyword>
<keyword evidence="3" id="KW-0349">Heme</keyword>
<reference evidence="10" key="1">
    <citation type="submission" date="2021-07" db="EMBL/GenBank/DDBJ databases">
        <title>Elsinoe batatas strain:CRI-CJ2 Genome sequencing and assembly.</title>
        <authorList>
            <person name="Huang L."/>
        </authorList>
    </citation>
    <scope>NUCLEOTIDE SEQUENCE</scope>
    <source>
        <strain evidence="10">CRI-CJ2</strain>
    </source>
</reference>
<keyword evidence="8" id="KW-0732">Signal</keyword>
<evidence type="ECO:0000256" key="6">
    <source>
        <dbReference type="ARBA" id="ARBA00023004"/>
    </source>
</evidence>
<dbReference type="EMBL" id="JAESVG020000009">
    <property type="protein sequence ID" value="KAG8624546.1"/>
    <property type="molecule type" value="Genomic_DNA"/>
</dbReference>
<dbReference type="GO" id="GO:0046872">
    <property type="term" value="F:metal ion binding"/>
    <property type="evidence" value="ECO:0007669"/>
    <property type="project" value="UniProtKB-KW"/>
</dbReference>
<proteinExistence type="inferred from homology"/>
<evidence type="ECO:0000259" key="9">
    <source>
        <dbReference type="PROSITE" id="PS51405"/>
    </source>
</evidence>
<name>A0A8K0KYX0_9PEZI</name>
<dbReference type="Gene3D" id="1.10.489.10">
    <property type="entry name" value="Chloroperoxidase-like"/>
    <property type="match status" value="1"/>
</dbReference>
<dbReference type="AlphaFoldDB" id="A0A8K0KYX0"/>
<feature type="signal peptide" evidence="8">
    <location>
        <begin position="1"/>
        <end position="16"/>
    </location>
</feature>
<accession>A0A8K0KYX0</accession>
<dbReference type="PROSITE" id="PS51405">
    <property type="entry name" value="HEME_HALOPEROXIDASE"/>
    <property type="match status" value="1"/>
</dbReference>
<dbReference type="GO" id="GO:0004601">
    <property type="term" value="F:peroxidase activity"/>
    <property type="evidence" value="ECO:0007669"/>
    <property type="project" value="UniProtKB-KW"/>
</dbReference>
<keyword evidence="5" id="KW-0560">Oxidoreductase</keyword>
<evidence type="ECO:0000256" key="1">
    <source>
        <dbReference type="ARBA" id="ARBA00001970"/>
    </source>
</evidence>
<dbReference type="PANTHER" id="PTHR33577:SF19">
    <property type="entry name" value="HEME HALOPEROXIDASE FAMILY PROFILE DOMAIN-CONTAINING PROTEIN-RELATED"/>
    <property type="match status" value="1"/>
</dbReference>
<dbReference type="OrthoDB" id="407298at2759"/>
<feature type="domain" description="Heme haloperoxidase family profile" evidence="9">
    <location>
        <begin position="25"/>
        <end position="232"/>
    </location>
</feature>
<comment type="caution">
    <text evidence="10">The sequence shown here is derived from an EMBL/GenBank/DDBJ whole genome shotgun (WGS) entry which is preliminary data.</text>
</comment>
<keyword evidence="6" id="KW-0408">Iron</keyword>
<dbReference type="InterPro" id="IPR000028">
    <property type="entry name" value="Chloroperoxidase"/>
</dbReference>
<dbReference type="InterPro" id="IPR036851">
    <property type="entry name" value="Chloroperoxidase-like_sf"/>
</dbReference>
<evidence type="ECO:0000256" key="4">
    <source>
        <dbReference type="ARBA" id="ARBA00022723"/>
    </source>
</evidence>
<sequence length="248" mass="27467">MRIPLLSAALLGATAAFEHGHHRSADHRWRKPCATDRRSPCPMINALANQGYLPRSGLNVSLDQLVHGFDKAINLDPSATLLVGRAALPASTTGYNDTFNLDDLSKHNVIEHDGSLSRADIYTGDNYSFNKRIWASVTRFFKEEKISIETAARARAARLVDASRRNPEFNLTAVGMQFSRVETALYLVVFGDPVLANADRGQVDYLFRKERLPTKLGWRRPDAPLTMGAVLAMAEKVGAVNVTDEDCW</sequence>